<dbReference type="GO" id="GO:0005576">
    <property type="term" value="C:extracellular region"/>
    <property type="evidence" value="ECO:0007669"/>
    <property type="project" value="UniProtKB-SubCell"/>
</dbReference>
<keyword evidence="4" id="KW-1185">Reference proteome</keyword>
<evidence type="ECO:0000313" key="3">
    <source>
        <dbReference type="EMBL" id="RZC34014.1"/>
    </source>
</evidence>
<proteinExistence type="predicted"/>
<dbReference type="Proteomes" id="UP000292052">
    <property type="component" value="Unassembled WGS sequence"/>
</dbReference>
<dbReference type="GO" id="GO:0008201">
    <property type="term" value="F:heparin binding"/>
    <property type="evidence" value="ECO:0007669"/>
    <property type="project" value="TreeGrafter"/>
</dbReference>
<dbReference type="STRING" id="1661398.A0A482VMT7"/>
<name>A0A482VMT7_ASBVE</name>
<dbReference type="OrthoDB" id="7936313at2759"/>
<dbReference type="EMBL" id="QDEB01083776">
    <property type="protein sequence ID" value="RZC34014.1"/>
    <property type="molecule type" value="Genomic_DNA"/>
</dbReference>
<dbReference type="GO" id="GO:0009986">
    <property type="term" value="C:cell surface"/>
    <property type="evidence" value="ECO:0007669"/>
    <property type="project" value="TreeGrafter"/>
</dbReference>
<organism evidence="3 4">
    <name type="scientific">Asbolus verrucosus</name>
    <name type="common">Desert ironclad beetle</name>
    <dbReference type="NCBI Taxonomy" id="1661398"/>
    <lineage>
        <taxon>Eukaryota</taxon>
        <taxon>Metazoa</taxon>
        <taxon>Ecdysozoa</taxon>
        <taxon>Arthropoda</taxon>
        <taxon>Hexapoda</taxon>
        <taxon>Insecta</taxon>
        <taxon>Pterygota</taxon>
        <taxon>Neoptera</taxon>
        <taxon>Endopterygota</taxon>
        <taxon>Coleoptera</taxon>
        <taxon>Polyphaga</taxon>
        <taxon>Cucujiformia</taxon>
        <taxon>Tenebrionidae</taxon>
        <taxon>Pimeliinae</taxon>
        <taxon>Asbolus</taxon>
    </lineage>
</organism>
<evidence type="ECO:0000313" key="4">
    <source>
        <dbReference type="Proteomes" id="UP000292052"/>
    </source>
</evidence>
<reference evidence="3 4" key="1">
    <citation type="submission" date="2017-03" db="EMBL/GenBank/DDBJ databases">
        <title>Genome of the blue death feigning beetle - Asbolus verrucosus.</title>
        <authorList>
            <person name="Rider S.D."/>
        </authorList>
    </citation>
    <scope>NUCLEOTIDE SEQUENCE [LARGE SCALE GENOMIC DNA]</scope>
    <source>
        <strain evidence="3">Butters</strain>
        <tissue evidence="3">Head and leg muscle</tissue>
    </source>
</reference>
<comment type="subcellular location">
    <subcellularLocation>
        <location evidence="1">Secreted</location>
    </subcellularLocation>
</comment>
<sequence length="1728" mass="197937">MFKYLISWINCAINHNLLKYLDSQVKIVGEKLIRHTRNQENFYDVKFNHTTDMKLIGKYSNGEIFTIFNEPYALMDQDLFKISQNNYSVTDNFLPKEEITLLEVTEYKNLGLLLFVTKLGILHVFGFSNHTQKFFKIQNIIHFNISDATFFENRKNLYLIVSNYKSEHYSSTVVYKFIDSHFDEIETIQTKAATKLTSVLYEFKNEKLIKIQKVDTSNPQQVLSYVYENKRYVVIFDEANSVRLYLWTENTSIDVATGKKEIFYESNNPFLLSTKNNTLLVYSLNNQFKQIHNSRFSENITKIWTFKILSRHNHTNELIILGSNIDNLVEISIVSVTIKVELLEQNIIEEDERLSKCFLDLERTVYKLRNKLDIAKNTSEDLLRETDSDETQNDLPSRKFKKLQRKYVNIKSAVDDAIINAQKLVINETVISKNPLIANKAIVNDLHFENLGNNKWKPEQWLSYSKPQNISGFVKVQFMHVNDLETIQNDVLFQDLLLTKGDLIMTGSLDMEGSQVVTFLTNPNLIKYNFNKNLEIDNLRVETINGINFENFKNGVFRIGLTDNITGNLTFVSVEAKNMSFRTLSRKANFLTTSTEQTINATIKISKILAKNVKTNTVNGLSFKNAVATFDDSFTGPASIKNIEVKNNLEMRGKVDKRFLRMNRTHIIGTNESDLLQRYNGKVTIKGNLILKNLNLGKSAKIVVSDEDFNPKIDQFWTKTTQQVIPTHFEAQNGVSAPHIFTRFVNGINVDDYMLNSTHSQKFTKFYFEDVTVRGNVVLDPNEQHSPNLKRVQEESVKINGTFVIKGRKSYLSILKIDKLVVSQLNNVDINDMIRKNDSYVKNSQNLIVKGDLHFENLIVGTINNINLSKLLENSFYVDKPQNIYEMNFKNVSVKNMRVTTLNGNRMNELILKRNKIKEFDNIDHLYVDGKITIKNVHNLSTINNLDVNNLLHGGVTRFENNTIFGSVKFLGDVKVKDFYVTIVNDVDLPTLSRRTLYKSWNQTITQHFNFTKLKSRKVKTIVTTILIIYEKIAGNLVADQINDFYVRNLIDVSSTKPQELFVPNGLRTIGLTQVQNLFAQFECDINEALKTLRNPPPQFWDHVTVTGNVTFFDKESTLSQIFDKVVTNNSDNVIFGKTTFVDHISANNITILKTINNIDILEIIQDAFVNDPELEQTVTGKKTFAHLEADDAISLQNLEVSKINNFNISEINDNIINKNFISDEPIKGKKVLFGGLQTKQIQTETLGGVKPENLVSLANANKIPSAIFDTIYVGNNFNVKFVNNMPLDVFLDERLLKNSPKQIITGNYFFRDIIINGVYKKLSPPPSSTNYFAGDVLTPQINNIQMENIVFDIGTQNIESFKKFKNDLEIIGNITVEFINGFKLSESYEKAVIKNEETSFSGSVTILAPSLMNGNITTNYINNFPMVYMLDTSTKQFLESEANQIHEITEKINDFVNEYLNMTLRIPTEYLYLEKSSDLQISVPNTIGAQIVETKDDILIHIESEEDGHFCGLPKTCKCPTQQTMQISSEHSISAFINKAAQRIYSYADDDIIVHLISNTISTSSFCRTDRTKVMNEVSSLTWNTIPRENSPGGFFLHQTFFTGYVSGVKFFTIGGRTYVVIGFYYNPVVDTHDMNCLVLRFNEDKTAIEEIQKIPTQGVKTISLIHTAQGVVLILGNEIMENVNISTKIFRFDRYKEQILSHGDTYQHSEDLGAKCHFWQPMVFDY</sequence>
<protein>
    <submittedName>
        <fullName evidence="3">Uncharacterized protein</fullName>
    </submittedName>
</protein>
<keyword evidence="2" id="KW-0964">Secreted</keyword>
<evidence type="ECO:0000256" key="1">
    <source>
        <dbReference type="ARBA" id="ARBA00004613"/>
    </source>
</evidence>
<dbReference type="PANTHER" id="PTHR22918">
    <property type="entry name" value="SEMINAL PLASMA PROTEIN"/>
    <property type="match status" value="1"/>
</dbReference>
<dbReference type="InterPro" id="IPR051666">
    <property type="entry name" value="SP_Capacitation_Regulator"/>
</dbReference>
<gene>
    <name evidence="3" type="ORF">BDFB_000847</name>
</gene>
<evidence type="ECO:0000256" key="2">
    <source>
        <dbReference type="ARBA" id="ARBA00022525"/>
    </source>
</evidence>
<dbReference type="PANTHER" id="PTHR22918:SF6">
    <property type="entry name" value="EG:8D8.1 PROTEIN-RELATED"/>
    <property type="match status" value="1"/>
</dbReference>
<comment type="caution">
    <text evidence="3">The sequence shown here is derived from an EMBL/GenBank/DDBJ whole genome shotgun (WGS) entry which is preliminary data.</text>
</comment>
<accession>A0A482VMT7</accession>